<feature type="compositionally biased region" description="Polar residues" evidence="1">
    <location>
        <begin position="71"/>
        <end position="83"/>
    </location>
</feature>
<dbReference type="EMBL" id="GANO01004437">
    <property type="protein sequence ID" value="JAB55434.1"/>
    <property type="molecule type" value="mRNA"/>
</dbReference>
<organism evidence="3">
    <name type="scientific">Corethrella appendiculata</name>
    <dbReference type="NCBI Taxonomy" id="1370023"/>
    <lineage>
        <taxon>Eukaryota</taxon>
        <taxon>Metazoa</taxon>
        <taxon>Ecdysozoa</taxon>
        <taxon>Arthropoda</taxon>
        <taxon>Hexapoda</taxon>
        <taxon>Insecta</taxon>
        <taxon>Pterygota</taxon>
        <taxon>Neoptera</taxon>
        <taxon>Endopterygota</taxon>
        <taxon>Diptera</taxon>
        <taxon>Nematocera</taxon>
        <taxon>Culicoidea</taxon>
        <taxon>Chaoboridae</taxon>
        <taxon>Corethrella</taxon>
    </lineage>
</organism>
<accession>U5EQ28</accession>
<feature type="non-terminal residue" evidence="3">
    <location>
        <position position="1"/>
    </location>
</feature>
<feature type="region of interest" description="Disordered" evidence="1">
    <location>
        <begin position="47"/>
        <end position="83"/>
    </location>
</feature>
<protein>
    <submittedName>
        <fullName evidence="3">Putative catalytic step 2 spliceosome</fullName>
    </submittedName>
</protein>
<name>U5EQ28_9DIPT</name>
<sequence length="507" mass="57343">GTCLLCDTHCSTYCDDCGGFYCSKQCQAADYNRHKDVCLKLPKLCSPSSASDDFQSPKNKKSHTKNGGGESTPSSSKALSNGHHSYPHKDNFISYPKIGDMVALTTSGTTSAAYIHFRPIKGTYDQDFRNYIEDVILHARNATYVNNVQKDQVVLAKYDNFYCRAFVKSVDDDDKTADIIFTDIGDRRQVEISSLKNFSDDKLKSFPRYTQCGILKGIKVDTKQITPVREYIKDLVNRNESMEFEILYEGHSVPYKTEVVLKFKNSTKTINEEVKKLLANQPMRIDELENLMESSSIKNNEGASNGDIKSPAKSKDSASSVKSSPGKKEEVAFIEKFYNNSQETQVPLTLGEKIHVYVTEASDAESIGLIEFSKIQEWGTINKKITDYCEAKNISDDPPYSPEKNQKILSNYNGMWCRAYVEDLVGDDGYFIFYYDWGTTDMVKTNENIRPLPKELNFTSLTNLCSISPPIPPEKMEKFQSILHTDIYVDISKSADHEDFIVKNNFL</sequence>
<dbReference type="AlphaFoldDB" id="U5EQ28"/>
<feature type="compositionally biased region" description="Polar residues" evidence="1">
    <location>
        <begin position="47"/>
        <end position="57"/>
    </location>
</feature>
<dbReference type="SUPFAM" id="SSF63748">
    <property type="entry name" value="Tudor/PWWP/MBT"/>
    <property type="match status" value="2"/>
</dbReference>
<reference evidence="3" key="1">
    <citation type="journal article" date="2014" name="Insect Biochem. Mol. Biol.">
        <title>An insight into the sialome of the frog biting fly, Corethrella appendiculata.</title>
        <authorList>
            <person name="Ribeiro J.M.C."/>
            <person name="Chagas A.C."/>
            <person name="Pham V.M."/>
            <person name="Lounibos L.P."/>
            <person name="Calvo E."/>
        </authorList>
    </citation>
    <scope>NUCLEOTIDE SEQUENCE</scope>
    <source>
        <tissue evidence="3">Salivary glands</tissue>
    </source>
</reference>
<feature type="domain" description="Tudor" evidence="2">
    <location>
        <begin position="400"/>
        <end position="457"/>
    </location>
</feature>
<feature type="domain" description="Tudor" evidence="2">
    <location>
        <begin position="144"/>
        <end position="203"/>
    </location>
</feature>
<evidence type="ECO:0000259" key="2">
    <source>
        <dbReference type="SMART" id="SM00333"/>
    </source>
</evidence>
<evidence type="ECO:0000256" key="1">
    <source>
        <dbReference type="SAM" id="MobiDB-lite"/>
    </source>
</evidence>
<evidence type="ECO:0000313" key="3">
    <source>
        <dbReference type="EMBL" id="JAB55434.1"/>
    </source>
</evidence>
<proteinExistence type="evidence at transcript level"/>
<dbReference type="InterPro" id="IPR002999">
    <property type="entry name" value="Tudor"/>
</dbReference>
<feature type="region of interest" description="Disordered" evidence="1">
    <location>
        <begin position="297"/>
        <end position="324"/>
    </location>
</feature>
<dbReference type="Pfam" id="PF00567">
    <property type="entry name" value="TUDOR"/>
    <property type="match status" value="2"/>
</dbReference>
<dbReference type="CDD" id="cd20379">
    <property type="entry name" value="Tudor_dTUD-like"/>
    <property type="match status" value="1"/>
</dbReference>
<dbReference type="Gene3D" id="2.30.30.140">
    <property type="match status" value="2"/>
</dbReference>
<dbReference type="SMART" id="SM00333">
    <property type="entry name" value="TUDOR"/>
    <property type="match status" value="2"/>
</dbReference>